<sequence length="68" mass="7994">MAITLRTDEELDHVLNTLALAESISKQEVIRRALIERYERTIHEARFENAASRMLDRWGDVIDRLGRE</sequence>
<evidence type="ECO:0000259" key="1">
    <source>
        <dbReference type="Pfam" id="PF01402"/>
    </source>
</evidence>
<accession>A0A6J6WGC5</accession>
<dbReference type="GO" id="GO:0006355">
    <property type="term" value="P:regulation of DNA-templated transcription"/>
    <property type="evidence" value="ECO:0007669"/>
    <property type="project" value="InterPro"/>
</dbReference>
<dbReference type="InterPro" id="IPR002145">
    <property type="entry name" value="CopG"/>
</dbReference>
<organism evidence="2">
    <name type="scientific">freshwater metagenome</name>
    <dbReference type="NCBI Taxonomy" id="449393"/>
    <lineage>
        <taxon>unclassified sequences</taxon>
        <taxon>metagenomes</taxon>
        <taxon>ecological metagenomes</taxon>
    </lineage>
</organism>
<proteinExistence type="predicted"/>
<gene>
    <name evidence="2" type="ORF">UFOPK2958_00622</name>
</gene>
<protein>
    <submittedName>
        <fullName evidence="2">Unannotated protein</fullName>
    </submittedName>
</protein>
<dbReference type="Pfam" id="PF01402">
    <property type="entry name" value="RHH_1"/>
    <property type="match status" value="1"/>
</dbReference>
<feature type="domain" description="Ribbon-helix-helix protein CopG" evidence="1">
    <location>
        <begin position="2"/>
        <end position="40"/>
    </location>
</feature>
<evidence type="ECO:0000313" key="2">
    <source>
        <dbReference type="EMBL" id="CAB4782273.1"/>
    </source>
</evidence>
<dbReference type="EMBL" id="CAFAAB010000056">
    <property type="protein sequence ID" value="CAB4782273.1"/>
    <property type="molecule type" value="Genomic_DNA"/>
</dbReference>
<name>A0A6J6WGC5_9ZZZZ</name>
<reference evidence="2" key="1">
    <citation type="submission" date="2020-05" db="EMBL/GenBank/DDBJ databases">
        <authorList>
            <person name="Chiriac C."/>
            <person name="Salcher M."/>
            <person name="Ghai R."/>
            <person name="Kavagutti S V."/>
        </authorList>
    </citation>
    <scope>NUCLEOTIDE SEQUENCE</scope>
</reference>
<dbReference type="AlphaFoldDB" id="A0A6J6WGC5"/>